<dbReference type="RefSeq" id="XP_016604174.1">
    <property type="nucleotide sequence ID" value="XM_016756673.1"/>
</dbReference>
<name>A0A0L0H597_SPIPD</name>
<protein>
    <recommendedName>
        <fullName evidence="8">L-type lectin-like domain-containing protein</fullName>
    </recommendedName>
</protein>
<accession>A0A0L0H597</accession>
<evidence type="ECO:0000259" key="8">
    <source>
        <dbReference type="PROSITE" id="PS51328"/>
    </source>
</evidence>
<keyword evidence="3 7" id="KW-0732">Signal</keyword>
<dbReference type="VEuPathDB" id="FungiDB:SPPG_08521"/>
<dbReference type="GO" id="GO:0005793">
    <property type="term" value="C:endoplasmic reticulum-Golgi intermediate compartment"/>
    <property type="evidence" value="ECO:0007669"/>
    <property type="project" value="TreeGrafter"/>
</dbReference>
<evidence type="ECO:0000256" key="2">
    <source>
        <dbReference type="ARBA" id="ARBA00022692"/>
    </source>
</evidence>
<dbReference type="OMA" id="YARISYY"/>
<dbReference type="GO" id="GO:0030134">
    <property type="term" value="C:COPII-coated ER to Golgi transport vesicle"/>
    <property type="evidence" value="ECO:0007669"/>
    <property type="project" value="TreeGrafter"/>
</dbReference>
<dbReference type="GO" id="GO:0006888">
    <property type="term" value="P:endoplasmic reticulum to Golgi vesicle-mediated transport"/>
    <property type="evidence" value="ECO:0007669"/>
    <property type="project" value="TreeGrafter"/>
</dbReference>
<proteinExistence type="predicted"/>
<dbReference type="PANTHER" id="PTHR12223">
    <property type="entry name" value="VESICULAR MANNOSE-BINDING LECTIN"/>
    <property type="match status" value="1"/>
</dbReference>
<evidence type="ECO:0000256" key="7">
    <source>
        <dbReference type="SAM" id="SignalP"/>
    </source>
</evidence>
<evidence type="ECO:0000256" key="6">
    <source>
        <dbReference type="SAM" id="Phobius"/>
    </source>
</evidence>
<dbReference type="AlphaFoldDB" id="A0A0L0H597"/>
<comment type="subcellular location">
    <subcellularLocation>
        <location evidence="1">Membrane</location>
        <topology evidence="1">Single-pass type I membrane protein</topology>
    </subcellularLocation>
</comment>
<dbReference type="InParanoid" id="A0A0L0H597"/>
<dbReference type="EMBL" id="KQ257471">
    <property type="protein sequence ID" value="KNC96134.1"/>
    <property type="molecule type" value="Genomic_DNA"/>
</dbReference>
<dbReference type="STRING" id="645134.A0A0L0H597"/>
<dbReference type="Proteomes" id="UP000053201">
    <property type="component" value="Unassembled WGS sequence"/>
</dbReference>
<sequence>MRRTFTLLPFLTLLTSTLSFATSFEHVPTKPLDPEGVPKRYDYKQSFKKPYFLYDDVEIPFFEHHGSTLLSHEYVRLTPSVPDSKGTIWSQKPNPHSEWQVLFSFSVTGRGYIGGEGFAFWYTSRPMQIGPMYGSEDKWEGLGIVFDTADQLENRYTPFIYGVMNHGKQEMAHRKDYLATSLGGACFRDYRNDPAHTWARVTYANRTIRLDIDLRQGGHGFVQCFEQAGIDLPKNYYFGLSSATEAHLADDHDIHSFEVYELEPKSTKAHLRPHEKEHVAKGDEFKMSDDIKKMIKKIEDTVESTRKQWDTEPPTDAINAHMPSVIQQLQGNQFHILESLNLILEKIGEPKIPHDSKAAAHATTQTEAIHAAGLKLDDVVRQLNVLSNEIRALTEQSQKTTVSLSRAHDKLDENLQKGSSQSSAPPPPSQSSPLVVGFIGFSVGMLVMWVISVVRRMGEEKTKKFI</sequence>
<dbReference type="GO" id="GO:0000139">
    <property type="term" value="C:Golgi membrane"/>
    <property type="evidence" value="ECO:0007669"/>
    <property type="project" value="TreeGrafter"/>
</dbReference>
<reference evidence="9 10" key="1">
    <citation type="submission" date="2009-08" db="EMBL/GenBank/DDBJ databases">
        <title>The Genome Sequence of Spizellomyces punctatus strain DAOM BR117.</title>
        <authorList>
            <consortium name="The Broad Institute Genome Sequencing Platform"/>
            <person name="Russ C."/>
            <person name="Cuomo C."/>
            <person name="Shea T."/>
            <person name="Young S.K."/>
            <person name="Zeng Q."/>
            <person name="Koehrsen M."/>
            <person name="Haas B."/>
            <person name="Borodovsky M."/>
            <person name="Guigo R."/>
            <person name="Alvarado L."/>
            <person name="Berlin A."/>
            <person name="Bochicchio J."/>
            <person name="Borenstein D."/>
            <person name="Chapman S."/>
            <person name="Chen Z."/>
            <person name="Engels R."/>
            <person name="Freedman E."/>
            <person name="Gellesch M."/>
            <person name="Goldberg J."/>
            <person name="Griggs A."/>
            <person name="Gujja S."/>
            <person name="Heiman D."/>
            <person name="Hepburn T."/>
            <person name="Howarth C."/>
            <person name="Jen D."/>
            <person name="Larson L."/>
            <person name="Lewis B."/>
            <person name="Mehta T."/>
            <person name="Park D."/>
            <person name="Pearson M."/>
            <person name="Roberts A."/>
            <person name="Saif S."/>
            <person name="Shenoy N."/>
            <person name="Sisk P."/>
            <person name="Stolte C."/>
            <person name="Sykes S."/>
            <person name="Thomson T."/>
            <person name="Walk T."/>
            <person name="White J."/>
            <person name="Yandava C."/>
            <person name="Burger G."/>
            <person name="Gray M.W."/>
            <person name="Holland P.W.H."/>
            <person name="King N."/>
            <person name="Lang F.B.F."/>
            <person name="Roger A.J."/>
            <person name="Ruiz-Trillo I."/>
            <person name="Lander E."/>
            <person name="Nusbaum C."/>
        </authorList>
    </citation>
    <scope>NUCLEOTIDE SEQUENCE [LARGE SCALE GENOMIC DNA]</scope>
    <source>
        <strain evidence="9 10">DAOM BR117</strain>
    </source>
</reference>
<dbReference type="GeneID" id="27691680"/>
<feature type="chain" id="PRO_5005539455" description="L-type lectin-like domain-containing protein" evidence="7">
    <location>
        <begin position="22"/>
        <end position="466"/>
    </location>
</feature>
<dbReference type="InterPro" id="IPR005052">
    <property type="entry name" value="Lectin_leg"/>
</dbReference>
<evidence type="ECO:0000313" key="9">
    <source>
        <dbReference type="EMBL" id="KNC96134.1"/>
    </source>
</evidence>
<dbReference type="Gene3D" id="2.60.120.200">
    <property type="match status" value="1"/>
</dbReference>
<feature type="domain" description="L-type lectin-like" evidence="8">
    <location>
        <begin position="39"/>
        <end position="262"/>
    </location>
</feature>
<organism evidence="9 10">
    <name type="scientific">Spizellomyces punctatus (strain DAOM BR117)</name>
    <dbReference type="NCBI Taxonomy" id="645134"/>
    <lineage>
        <taxon>Eukaryota</taxon>
        <taxon>Fungi</taxon>
        <taxon>Fungi incertae sedis</taxon>
        <taxon>Chytridiomycota</taxon>
        <taxon>Chytridiomycota incertae sedis</taxon>
        <taxon>Chytridiomycetes</taxon>
        <taxon>Spizellomycetales</taxon>
        <taxon>Spizellomycetaceae</taxon>
        <taxon>Spizellomyces</taxon>
    </lineage>
</organism>
<dbReference type="GO" id="GO:0005789">
    <property type="term" value="C:endoplasmic reticulum membrane"/>
    <property type="evidence" value="ECO:0007669"/>
    <property type="project" value="TreeGrafter"/>
</dbReference>
<dbReference type="GO" id="GO:0005537">
    <property type="term" value="F:D-mannose binding"/>
    <property type="evidence" value="ECO:0007669"/>
    <property type="project" value="TreeGrafter"/>
</dbReference>
<dbReference type="Pfam" id="PF03388">
    <property type="entry name" value="Lectin_leg-like"/>
    <property type="match status" value="1"/>
</dbReference>
<gene>
    <name evidence="9" type="ORF">SPPG_08521</name>
</gene>
<feature type="transmembrane region" description="Helical" evidence="6">
    <location>
        <begin position="434"/>
        <end position="454"/>
    </location>
</feature>
<dbReference type="SUPFAM" id="SSF49899">
    <property type="entry name" value="Concanavalin A-like lectins/glucanases"/>
    <property type="match status" value="1"/>
</dbReference>
<dbReference type="OrthoDB" id="10265193at2759"/>
<evidence type="ECO:0000256" key="1">
    <source>
        <dbReference type="ARBA" id="ARBA00004479"/>
    </source>
</evidence>
<evidence type="ECO:0000256" key="3">
    <source>
        <dbReference type="ARBA" id="ARBA00022729"/>
    </source>
</evidence>
<evidence type="ECO:0000256" key="4">
    <source>
        <dbReference type="ARBA" id="ARBA00022989"/>
    </source>
</evidence>
<evidence type="ECO:0000256" key="5">
    <source>
        <dbReference type="ARBA" id="ARBA00023136"/>
    </source>
</evidence>
<feature type="signal peptide" evidence="7">
    <location>
        <begin position="1"/>
        <end position="21"/>
    </location>
</feature>
<keyword evidence="10" id="KW-1185">Reference proteome</keyword>
<dbReference type="FunCoup" id="A0A0L0H597">
    <property type="interactions" value="47"/>
</dbReference>
<keyword evidence="2 6" id="KW-0812">Transmembrane</keyword>
<dbReference type="PANTHER" id="PTHR12223:SF28">
    <property type="entry name" value="LECTIN, MANNOSE BINDING 1 LIKE"/>
    <property type="match status" value="1"/>
</dbReference>
<dbReference type="InterPro" id="IPR013320">
    <property type="entry name" value="ConA-like_dom_sf"/>
</dbReference>
<dbReference type="eggNOG" id="KOG3838">
    <property type="taxonomic scope" value="Eukaryota"/>
</dbReference>
<dbReference type="PROSITE" id="PS51328">
    <property type="entry name" value="L_LECTIN_LIKE"/>
    <property type="match status" value="1"/>
</dbReference>
<keyword evidence="4 6" id="KW-1133">Transmembrane helix</keyword>
<dbReference type="InterPro" id="IPR051136">
    <property type="entry name" value="Intracellular_Lectin-GPT"/>
</dbReference>
<keyword evidence="5 6" id="KW-0472">Membrane</keyword>
<evidence type="ECO:0000313" key="10">
    <source>
        <dbReference type="Proteomes" id="UP000053201"/>
    </source>
</evidence>